<keyword evidence="2 5" id="KW-0812">Transmembrane</keyword>
<dbReference type="EMBL" id="CP097510">
    <property type="protein sequence ID" value="URE39538.1"/>
    <property type="molecule type" value="Genomic_DNA"/>
</dbReference>
<reference evidence="7" key="1">
    <citation type="submission" date="2022-05" db="EMBL/GenBank/DDBJ databases">
        <title>The Musa troglodytarum L. genome provides insights into the mechanism of non-climacteric behaviour and enrichment of carotenoids.</title>
        <authorList>
            <person name="Wang J."/>
        </authorList>
    </citation>
    <scope>NUCLEOTIDE SEQUENCE</scope>
    <source>
        <tissue evidence="7">Leaf</tissue>
    </source>
</reference>
<evidence type="ECO:0000256" key="2">
    <source>
        <dbReference type="ARBA" id="ARBA00022692"/>
    </source>
</evidence>
<feature type="transmembrane region" description="Helical" evidence="5">
    <location>
        <begin position="45"/>
        <end position="65"/>
    </location>
</feature>
<dbReference type="InterPro" id="IPR011547">
    <property type="entry name" value="SLC26A/SulP_dom"/>
</dbReference>
<feature type="transmembrane region" description="Helical" evidence="5">
    <location>
        <begin position="151"/>
        <end position="172"/>
    </location>
</feature>
<keyword evidence="8" id="KW-1185">Reference proteome</keyword>
<dbReference type="AlphaFoldDB" id="A0A9E7HYU6"/>
<feature type="domain" description="SLC26A/SulP transporter" evidence="6">
    <location>
        <begin position="1"/>
        <end position="66"/>
    </location>
</feature>
<dbReference type="GO" id="GO:0055085">
    <property type="term" value="P:transmembrane transport"/>
    <property type="evidence" value="ECO:0007669"/>
    <property type="project" value="InterPro"/>
</dbReference>
<dbReference type="GO" id="GO:0016020">
    <property type="term" value="C:membrane"/>
    <property type="evidence" value="ECO:0007669"/>
    <property type="project" value="UniProtKB-SubCell"/>
</dbReference>
<protein>
    <submittedName>
        <fullName evidence="7">STAS domain</fullName>
    </submittedName>
</protein>
<gene>
    <name evidence="7" type="ORF">MUK42_07231</name>
</gene>
<evidence type="ECO:0000256" key="3">
    <source>
        <dbReference type="ARBA" id="ARBA00022989"/>
    </source>
</evidence>
<dbReference type="PANTHER" id="PTHR11814">
    <property type="entry name" value="SULFATE TRANSPORTER"/>
    <property type="match status" value="1"/>
</dbReference>
<dbReference type="InterPro" id="IPR036513">
    <property type="entry name" value="STAS_dom_sf"/>
</dbReference>
<feature type="domain" description="SLC26A/SulP transporter" evidence="6">
    <location>
        <begin position="95"/>
        <end position="212"/>
    </location>
</feature>
<keyword evidence="3 5" id="KW-1133">Transmembrane helix</keyword>
<evidence type="ECO:0000313" key="7">
    <source>
        <dbReference type="EMBL" id="URE39538.1"/>
    </source>
</evidence>
<dbReference type="OrthoDB" id="1898716at2759"/>
<evidence type="ECO:0000259" key="6">
    <source>
        <dbReference type="Pfam" id="PF00916"/>
    </source>
</evidence>
<evidence type="ECO:0000256" key="5">
    <source>
        <dbReference type="SAM" id="Phobius"/>
    </source>
</evidence>
<evidence type="ECO:0000256" key="1">
    <source>
        <dbReference type="ARBA" id="ARBA00004141"/>
    </source>
</evidence>
<dbReference type="Pfam" id="PF00916">
    <property type="entry name" value="Sulfate_transp"/>
    <property type="match status" value="2"/>
</dbReference>
<feature type="transmembrane region" description="Helical" evidence="5">
    <location>
        <begin position="178"/>
        <end position="201"/>
    </location>
</feature>
<accession>A0A9E7HYU6</accession>
<proteinExistence type="predicted"/>
<evidence type="ECO:0000256" key="4">
    <source>
        <dbReference type="ARBA" id="ARBA00023136"/>
    </source>
</evidence>
<sequence>MGGATIAIAIHQLKYLLGIKVFTEKTDIVSVMKSVWGSVHLGWKWQTILLGTAFLAFLLSANYIVRSRSGEEEEEEELVLGACHCPTDLCHPVQIDAAAIGRAFAALKDYRSDGNKEMVALGSMNVVCSMTSCYVATGSFSRSAFDYMAGWLPNMAMSATVFLPLLLITPVFKYTPSAILASIIISAVICHVDYQAALLIWKIDKLDFVACTGACLGVMFVSVETGLLIAVCISFVKIPHQATRPRIALLGNLPAVINVDTGGIHAPEDMHKGLQKRRIETHRLTVTQLILANRGLTAIEKLEASQFTELTGHDIFLTVADAVTSRTHEVW</sequence>
<dbReference type="Proteomes" id="UP001055439">
    <property type="component" value="Chromosome 8"/>
</dbReference>
<comment type="subcellular location">
    <subcellularLocation>
        <location evidence="1">Membrane</location>
        <topology evidence="1">Multi-pass membrane protein</topology>
    </subcellularLocation>
</comment>
<evidence type="ECO:0000313" key="8">
    <source>
        <dbReference type="Proteomes" id="UP001055439"/>
    </source>
</evidence>
<keyword evidence="4 5" id="KW-0472">Membrane</keyword>
<feature type="transmembrane region" description="Helical" evidence="5">
    <location>
        <begin position="208"/>
        <end position="236"/>
    </location>
</feature>
<organism evidence="7 8">
    <name type="scientific">Musa troglodytarum</name>
    <name type="common">fe'i banana</name>
    <dbReference type="NCBI Taxonomy" id="320322"/>
    <lineage>
        <taxon>Eukaryota</taxon>
        <taxon>Viridiplantae</taxon>
        <taxon>Streptophyta</taxon>
        <taxon>Embryophyta</taxon>
        <taxon>Tracheophyta</taxon>
        <taxon>Spermatophyta</taxon>
        <taxon>Magnoliopsida</taxon>
        <taxon>Liliopsida</taxon>
        <taxon>Zingiberales</taxon>
        <taxon>Musaceae</taxon>
        <taxon>Musa</taxon>
    </lineage>
</organism>
<dbReference type="InterPro" id="IPR001902">
    <property type="entry name" value="SLC26A/SulP_fam"/>
</dbReference>
<dbReference type="Gene3D" id="3.30.750.24">
    <property type="entry name" value="STAS domain"/>
    <property type="match status" value="1"/>
</dbReference>
<name>A0A9E7HYU6_9LILI</name>